<name>A0A146GCI0_TERSA</name>
<evidence type="ECO:0000256" key="1">
    <source>
        <dbReference type="ARBA" id="ARBA00022679"/>
    </source>
</evidence>
<dbReference type="EMBL" id="BDCO01000002">
    <property type="protein sequence ID" value="GAT34893.1"/>
    <property type="molecule type" value="Genomic_DNA"/>
</dbReference>
<evidence type="ECO:0000313" key="4">
    <source>
        <dbReference type="EMBL" id="GAT34893.1"/>
    </source>
</evidence>
<dbReference type="RefSeq" id="WP_075080486.1">
    <property type="nucleotide sequence ID" value="NZ_BDCO01000002.1"/>
</dbReference>
<dbReference type="SUPFAM" id="SSF53756">
    <property type="entry name" value="UDP-Glycosyltransferase/glycogen phosphorylase"/>
    <property type="match status" value="1"/>
</dbReference>
<dbReference type="GO" id="GO:0009103">
    <property type="term" value="P:lipopolysaccharide biosynthetic process"/>
    <property type="evidence" value="ECO:0007669"/>
    <property type="project" value="TreeGrafter"/>
</dbReference>
<dbReference type="AlphaFoldDB" id="A0A146GCI0"/>
<keyword evidence="5" id="KW-1185">Reference proteome</keyword>
<dbReference type="InParanoid" id="A0A146GCI0"/>
<dbReference type="Gene3D" id="3.40.50.2000">
    <property type="entry name" value="Glycogen Phosphorylase B"/>
    <property type="match status" value="2"/>
</dbReference>
<gene>
    <name evidence="4" type="ORF">TSACC_23327</name>
</gene>
<organism evidence="4 5">
    <name type="scientific">Terrimicrobium sacchariphilum</name>
    <dbReference type="NCBI Taxonomy" id="690879"/>
    <lineage>
        <taxon>Bacteria</taxon>
        <taxon>Pseudomonadati</taxon>
        <taxon>Verrucomicrobiota</taxon>
        <taxon>Terrimicrobiia</taxon>
        <taxon>Terrimicrobiales</taxon>
        <taxon>Terrimicrobiaceae</taxon>
        <taxon>Terrimicrobium</taxon>
    </lineage>
</organism>
<dbReference type="CDD" id="cd03809">
    <property type="entry name" value="GT4_MtfB-like"/>
    <property type="match status" value="1"/>
</dbReference>
<accession>A0A146GCI0</accession>
<evidence type="ECO:0000259" key="2">
    <source>
        <dbReference type="Pfam" id="PF00534"/>
    </source>
</evidence>
<dbReference type="Pfam" id="PF13439">
    <property type="entry name" value="Glyco_transf_4"/>
    <property type="match status" value="1"/>
</dbReference>
<proteinExistence type="predicted"/>
<evidence type="ECO:0000259" key="3">
    <source>
        <dbReference type="Pfam" id="PF13439"/>
    </source>
</evidence>
<feature type="domain" description="Glycosyltransferase subfamily 4-like N-terminal" evidence="3">
    <location>
        <begin position="69"/>
        <end position="140"/>
    </location>
</feature>
<keyword evidence="1 4" id="KW-0808">Transferase</keyword>
<evidence type="ECO:0000313" key="5">
    <source>
        <dbReference type="Proteomes" id="UP000076023"/>
    </source>
</evidence>
<dbReference type="Proteomes" id="UP000076023">
    <property type="component" value="Unassembled WGS sequence"/>
</dbReference>
<dbReference type="STRING" id="690879.TSACC_23327"/>
<dbReference type="GO" id="GO:0016757">
    <property type="term" value="F:glycosyltransferase activity"/>
    <property type="evidence" value="ECO:0007669"/>
    <property type="project" value="InterPro"/>
</dbReference>
<protein>
    <submittedName>
        <fullName evidence="4">Glycosyltransferase</fullName>
    </submittedName>
</protein>
<reference evidence="5" key="1">
    <citation type="journal article" date="2017" name="Genome Announc.">
        <title>Draft Genome Sequence of Terrimicrobium sacchariphilum NM-5T, a Facultative Anaerobic Soil Bacterium of the Class Spartobacteria.</title>
        <authorList>
            <person name="Qiu Y.L."/>
            <person name="Tourlousse D.M."/>
            <person name="Matsuura N."/>
            <person name="Ohashi A."/>
            <person name="Sekiguchi Y."/>
        </authorList>
    </citation>
    <scope>NUCLEOTIDE SEQUENCE [LARGE SCALE GENOMIC DNA]</scope>
    <source>
        <strain evidence="5">NM-5</strain>
    </source>
</reference>
<dbReference type="InterPro" id="IPR028098">
    <property type="entry name" value="Glyco_trans_4-like_N"/>
</dbReference>
<dbReference type="PANTHER" id="PTHR46401:SF2">
    <property type="entry name" value="GLYCOSYLTRANSFERASE WBBK-RELATED"/>
    <property type="match status" value="1"/>
</dbReference>
<sequence length="332" mass="36751">MAYWSPEDGVATVHAPAGTINRSGVDNMEARTLPGSTGRFDHLWEQVAFPYIAETDVLWTLMGSGPVLHPGKKHVMVIHDINFLLLPGLFSAAFRSWYWMACAEAGKRADVVVCFTEYVRQSLIDRLHISGDRIRVISQGPGLDGIANADTVMRPAEEQPYFLCVGSMQPHKNLAVMLEAWDRFRERYPYFQLKVVGRKQAGFSHLNVNMNQDLPGVEFTGYVDDAALIALYKGATGFVYPSSEEGFGLPVVEAFYCSCPVVTSNRSCLPEVAGDAALFVEPTDAGAIEAAMIDLVQSGELRQQLKEKGRQRAELYDWSVAGRHMAEILRSV</sequence>
<dbReference type="InterPro" id="IPR001296">
    <property type="entry name" value="Glyco_trans_1"/>
</dbReference>
<comment type="caution">
    <text evidence="4">The sequence shown here is derived from an EMBL/GenBank/DDBJ whole genome shotgun (WGS) entry which is preliminary data.</text>
</comment>
<feature type="domain" description="Glycosyl transferase family 1" evidence="2">
    <location>
        <begin position="156"/>
        <end position="312"/>
    </location>
</feature>
<dbReference type="PANTHER" id="PTHR46401">
    <property type="entry name" value="GLYCOSYLTRANSFERASE WBBK-RELATED"/>
    <property type="match status" value="1"/>
</dbReference>
<dbReference type="Pfam" id="PF00534">
    <property type="entry name" value="Glycos_transf_1"/>
    <property type="match status" value="1"/>
</dbReference>